<keyword evidence="2" id="KW-1133">Transmembrane helix</keyword>
<evidence type="ECO:0000313" key="3">
    <source>
        <dbReference type="EMBL" id="OAX83874.1"/>
    </source>
</evidence>
<proteinExistence type="predicted"/>
<keyword evidence="2" id="KW-0812">Transmembrane</keyword>
<gene>
    <name evidence="3" type="ORF">ACJ72_01751</name>
</gene>
<sequence>MHSDSTPQQPLLDTVERSFHQKLPSDSQEHERQHNGIHPPEKNTGIDASSSHPCQPHPVAPQGPERLQNTPLHQARQQHQHHHSHEISGRPTSGLIFMLRWGCAILTVAATILFGVWAPLSYQETKEANKENDEMQRALMRSAKSANELATSMLSAASQQLEIATAQASVLGNLQAQLAAMGQVALLQFCNAQTQGVG</sequence>
<dbReference type="OrthoDB" id="3563303at2759"/>
<feature type="transmembrane region" description="Helical" evidence="2">
    <location>
        <begin position="97"/>
        <end position="120"/>
    </location>
</feature>
<organism evidence="3 4">
    <name type="scientific">Emergomyces africanus</name>
    <dbReference type="NCBI Taxonomy" id="1955775"/>
    <lineage>
        <taxon>Eukaryota</taxon>
        <taxon>Fungi</taxon>
        <taxon>Dikarya</taxon>
        <taxon>Ascomycota</taxon>
        <taxon>Pezizomycotina</taxon>
        <taxon>Eurotiomycetes</taxon>
        <taxon>Eurotiomycetidae</taxon>
        <taxon>Onygenales</taxon>
        <taxon>Ajellomycetaceae</taxon>
        <taxon>Emergomyces</taxon>
    </lineage>
</organism>
<keyword evidence="4" id="KW-1185">Reference proteome</keyword>
<dbReference type="AlphaFoldDB" id="A0A1B7P4B7"/>
<protein>
    <submittedName>
        <fullName evidence="3">Uncharacterized protein</fullName>
    </submittedName>
</protein>
<accession>A0A1B7P4B7</accession>
<comment type="caution">
    <text evidence="3">The sequence shown here is derived from an EMBL/GenBank/DDBJ whole genome shotgun (WGS) entry which is preliminary data.</text>
</comment>
<name>A0A1B7P4B7_9EURO</name>
<reference evidence="3 4" key="1">
    <citation type="submission" date="2015-07" db="EMBL/GenBank/DDBJ databases">
        <title>Emmonsia species relationships and genome sequence.</title>
        <authorList>
            <person name="Cuomo C.A."/>
            <person name="Schwartz I.S."/>
            <person name="Kenyon C."/>
            <person name="de Hoog G.S."/>
            <person name="Govender N.P."/>
            <person name="Botha A."/>
            <person name="Moreno L."/>
            <person name="de Vries M."/>
            <person name="Munoz J.F."/>
            <person name="Stielow J.B."/>
        </authorList>
    </citation>
    <scope>NUCLEOTIDE SEQUENCE [LARGE SCALE GENOMIC DNA]</scope>
    <source>
        <strain evidence="3 4">CBS 136260</strain>
    </source>
</reference>
<dbReference type="EMBL" id="LGUA01000127">
    <property type="protein sequence ID" value="OAX83874.1"/>
    <property type="molecule type" value="Genomic_DNA"/>
</dbReference>
<evidence type="ECO:0000256" key="2">
    <source>
        <dbReference type="SAM" id="Phobius"/>
    </source>
</evidence>
<feature type="region of interest" description="Disordered" evidence="1">
    <location>
        <begin position="1"/>
        <end position="89"/>
    </location>
</feature>
<feature type="compositionally biased region" description="Polar residues" evidence="1">
    <location>
        <begin position="1"/>
        <end position="11"/>
    </location>
</feature>
<evidence type="ECO:0000313" key="4">
    <source>
        <dbReference type="Proteomes" id="UP000091918"/>
    </source>
</evidence>
<evidence type="ECO:0000256" key="1">
    <source>
        <dbReference type="SAM" id="MobiDB-lite"/>
    </source>
</evidence>
<dbReference type="Proteomes" id="UP000091918">
    <property type="component" value="Unassembled WGS sequence"/>
</dbReference>
<keyword evidence="2" id="KW-0472">Membrane</keyword>